<organism evidence="3 4">
    <name type="scientific">Diplodia seriata</name>
    <dbReference type="NCBI Taxonomy" id="420778"/>
    <lineage>
        <taxon>Eukaryota</taxon>
        <taxon>Fungi</taxon>
        <taxon>Dikarya</taxon>
        <taxon>Ascomycota</taxon>
        <taxon>Pezizomycotina</taxon>
        <taxon>Dothideomycetes</taxon>
        <taxon>Dothideomycetes incertae sedis</taxon>
        <taxon>Botryosphaeriales</taxon>
        <taxon>Botryosphaeriaceae</taxon>
        <taxon>Diplodia</taxon>
    </lineage>
</organism>
<dbReference type="Gene3D" id="3.30.1180.20">
    <property type="entry name" value="Dihydroxyacetone kinase, domain 2"/>
    <property type="match status" value="1"/>
</dbReference>
<dbReference type="PROSITE" id="PS51481">
    <property type="entry name" value="DHAK"/>
    <property type="match status" value="1"/>
</dbReference>
<gene>
    <name evidence="3" type="primary">dak1</name>
    <name evidence="3" type="ORF">SLS55_010070</name>
</gene>
<comment type="caution">
    <text evidence="3">The sequence shown here is derived from an EMBL/GenBank/DDBJ whole genome shotgun (WGS) entry which is preliminary data.</text>
</comment>
<reference evidence="3 4" key="1">
    <citation type="submission" date="2024-02" db="EMBL/GenBank/DDBJ databases">
        <title>De novo assembly and annotation of 12 fungi associated with fruit tree decline syndrome in Ontario, Canada.</title>
        <authorList>
            <person name="Sulman M."/>
            <person name="Ellouze W."/>
            <person name="Ilyukhin E."/>
        </authorList>
    </citation>
    <scope>NUCLEOTIDE SEQUENCE [LARGE SCALE GENOMIC DNA]</scope>
    <source>
        <strain evidence="3 4">FDS-637</strain>
    </source>
</reference>
<proteinExistence type="predicted"/>
<dbReference type="GO" id="GO:0016301">
    <property type="term" value="F:kinase activity"/>
    <property type="evidence" value="ECO:0007669"/>
    <property type="project" value="UniProtKB-KW"/>
</dbReference>
<evidence type="ECO:0000313" key="3">
    <source>
        <dbReference type="EMBL" id="KAL0254592.1"/>
    </source>
</evidence>
<keyword evidence="4" id="KW-1185">Reference proteome</keyword>
<dbReference type="EMBL" id="JAJVCZ030000011">
    <property type="protein sequence ID" value="KAL0254592.1"/>
    <property type="molecule type" value="Genomic_DNA"/>
</dbReference>
<dbReference type="RefSeq" id="XP_066628463.1">
    <property type="nucleotide sequence ID" value="XM_066781461.1"/>
</dbReference>
<feature type="region of interest" description="Disordered" evidence="1">
    <location>
        <begin position="184"/>
        <end position="208"/>
    </location>
</feature>
<accession>A0ABR3C1S3</accession>
<dbReference type="PANTHER" id="PTHR28629:SF14">
    <property type="entry name" value="DIHYDROXYACETONE KINASE 1"/>
    <property type="match status" value="1"/>
</dbReference>
<keyword evidence="3" id="KW-0808">Transferase</keyword>
<dbReference type="GeneID" id="92014155"/>
<keyword evidence="3" id="KW-0418">Kinase</keyword>
<sequence length="223" mass="23721">MVEVTDVAQLVCKNLASIGASLAHVHVPGRVVTGPTDEDLKDSEVEIGMGIHNEAGSERKEVDFPSLVKNMLSKLLDPTDTDRSFISISEKDQTVLLVNNLGGVSPLEMGGITAEVVDQLEANWKIKPVRIISGTFMTSLNGLGFSISLLKVADTGLGSGNSFLELLDDPAEAPGWSAAIPSKTWEEKPTATLTEEGNGEEDSKPSNLQCECFIPSGIRTARG</sequence>
<evidence type="ECO:0000259" key="2">
    <source>
        <dbReference type="PROSITE" id="PS51481"/>
    </source>
</evidence>
<evidence type="ECO:0000313" key="4">
    <source>
        <dbReference type="Proteomes" id="UP001430584"/>
    </source>
</evidence>
<dbReference type="Proteomes" id="UP001430584">
    <property type="component" value="Unassembled WGS sequence"/>
</dbReference>
<evidence type="ECO:0000256" key="1">
    <source>
        <dbReference type="SAM" id="MobiDB-lite"/>
    </source>
</evidence>
<dbReference type="Pfam" id="PF02733">
    <property type="entry name" value="Dak1"/>
    <property type="match status" value="1"/>
</dbReference>
<dbReference type="SUPFAM" id="SSF82549">
    <property type="entry name" value="DAK1/DegV-like"/>
    <property type="match status" value="1"/>
</dbReference>
<feature type="domain" description="DhaK" evidence="2">
    <location>
        <begin position="1"/>
        <end position="176"/>
    </location>
</feature>
<protein>
    <submittedName>
        <fullName evidence="3">Dihydroxyacetone kinase Dak1</fullName>
    </submittedName>
</protein>
<dbReference type="PANTHER" id="PTHR28629">
    <property type="entry name" value="TRIOKINASE/FMN CYCLASE"/>
    <property type="match status" value="1"/>
</dbReference>
<name>A0ABR3C1S3_9PEZI</name>
<dbReference type="InterPro" id="IPR050861">
    <property type="entry name" value="Dihydroxyacetone_Kinase"/>
</dbReference>
<dbReference type="InterPro" id="IPR004006">
    <property type="entry name" value="DhaK_dom"/>
</dbReference>